<comment type="caution">
    <text evidence="1">The sequence shown here is derived from an EMBL/GenBank/DDBJ whole genome shotgun (WGS) entry which is preliminary data.</text>
</comment>
<dbReference type="EMBL" id="JACGWL010000004">
    <property type="protein sequence ID" value="KAK4403853.1"/>
    <property type="molecule type" value="Genomic_DNA"/>
</dbReference>
<evidence type="ECO:0000313" key="2">
    <source>
        <dbReference type="Proteomes" id="UP001289374"/>
    </source>
</evidence>
<reference evidence="1" key="2">
    <citation type="journal article" date="2024" name="Plant">
        <title>Genomic evolution and insights into agronomic trait innovations of Sesamum species.</title>
        <authorList>
            <person name="Miao H."/>
            <person name="Wang L."/>
            <person name="Qu L."/>
            <person name="Liu H."/>
            <person name="Sun Y."/>
            <person name="Le M."/>
            <person name="Wang Q."/>
            <person name="Wei S."/>
            <person name="Zheng Y."/>
            <person name="Lin W."/>
            <person name="Duan Y."/>
            <person name="Cao H."/>
            <person name="Xiong S."/>
            <person name="Wang X."/>
            <person name="Wei L."/>
            <person name="Li C."/>
            <person name="Ma Q."/>
            <person name="Ju M."/>
            <person name="Zhao R."/>
            <person name="Li G."/>
            <person name="Mu C."/>
            <person name="Tian Q."/>
            <person name="Mei H."/>
            <person name="Zhang T."/>
            <person name="Gao T."/>
            <person name="Zhang H."/>
        </authorList>
    </citation>
    <scope>NUCLEOTIDE SEQUENCE</scope>
    <source>
        <strain evidence="1">K16</strain>
    </source>
</reference>
<keyword evidence="2" id="KW-1185">Reference proteome</keyword>
<proteinExistence type="predicted"/>
<protein>
    <submittedName>
        <fullName evidence="1">Uncharacterized protein</fullName>
    </submittedName>
</protein>
<evidence type="ECO:0000313" key="1">
    <source>
        <dbReference type="EMBL" id="KAK4403853.1"/>
    </source>
</evidence>
<name>A0AAE1X234_9LAMI</name>
<organism evidence="1 2">
    <name type="scientific">Sesamum angolense</name>
    <dbReference type="NCBI Taxonomy" id="2727404"/>
    <lineage>
        <taxon>Eukaryota</taxon>
        <taxon>Viridiplantae</taxon>
        <taxon>Streptophyta</taxon>
        <taxon>Embryophyta</taxon>
        <taxon>Tracheophyta</taxon>
        <taxon>Spermatophyta</taxon>
        <taxon>Magnoliopsida</taxon>
        <taxon>eudicotyledons</taxon>
        <taxon>Gunneridae</taxon>
        <taxon>Pentapetalae</taxon>
        <taxon>asterids</taxon>
        <taxon>lamiids</taxon>
        <taxon>Lamiales</taxon>
        <taxon>Pedaliaceae</taxon>
        <taxon>Sesamum</taxon>
    </lineage>
</organism>
<gene>
    <name evidence="1" type="ORF">Sango_0753900</name>
</gene>
<sequence>MATVEKLADVGVGDLNKPFRFNGTHFKRWKGKVLFYLSLLKVSYILTEKNPNKVNDTNMNDDEYAIHQEKVENYNNDAFKCRKREPAPQANVIEEPFVAMITDIWLKVLTGGGRILVQTAMFVMRKTGSKSI</sequence>
<dbReference type="Proteomes" id="UP001289374">
    <property type="component" value="Unassembled WGS sequence"/>
</dbReference>
<reference evidence="1" key="1">
    <citation type="submission" date="2020-06" db="EMBL/GenBank/DDBJ databases">
        <authorList>
            <person name="Li T."/>
            <person name="Hu X."/>
            <person name="Zhang T."/>
            <person name="Song X."/>
            <person name="Zhang H."/>
            <person name="Dai N."/>
            <person name="Sheng W."/>
            <person name="Hou X."/>
            <person name="Wei L."/>
        </authorList>
    </citation>
    <scope>NUCLEOTIDE SEQUENCE</scope>
    <source>
        <strain evidence="1">K16</strain>
        <tissue evidence="1">Leaf</tissue>
    </source>
</reference>
<dbReference type="AlphaFoldDB" id="A0AAE1X234"/>
<accession>A0AAE1X234</accession>